<dbReference type="Proteomes" id="UP000002668">
    <property type="component" value="Genome"/>
</dbReference>
<evidence type="ECO:0000256" key="1">
    <source>
        <dbReference type="SAM" id="SignalP"/>
    </source>
</evidence>
<keyword evidence="3" id="KW-1185">Reference proteome</keyword>
<name>E4ZMV6_LEPMJ</name>
<dbReference type="EMBL" id="FP929094">
    <property type="protein sequence ID" value="CBX92559.1"/>
    <property type="molecule type" value="Genomic_DNA"/>
</dbReference>
<keyword evidence="1" id="KW-0732">Signal</keyword>
<sequence>MKLIVLAILSPLTLATTEVWAPWALSFPKETRQTQPFLLSTLRKAVIQHIKTILPPVNQTDFQELFFAVPGREKYSVLGIKETQ</sequence>
<gene>
    <name evidence="2" type="ORF">LEMA_uP052650.1</name>
</gene>
<feature type="signal peptide" evidence="1">
    <location>
        <begin position="1"/>
        <end position="15"/>
    </location>
</feature>
<accession>E4ZMV6</accession>
<dbReference type="AlphaFoldDB" id="E4ZMV6"/>
<dbReference type="HOGENOM" id="CLU_2527873_0_0_1"/>
<dbReference type="InParanoid" id="E4ZMV6"/>
<proteinExistence type="predicted"/>
<dbReference type="VEuPathDB" id="FungiDB:LEMA_uP052650.1"/>
<feature type="chain" id="PRO_5013402182" evidence="1">
    <location>
        <begin position="16"/>
        <end position="84"/>
    </location>
</feature>
<protein>
    <submittedName>
        <fullName evidence="2">Predicted protein</fullName>
    </submittedName>
</protein>
<organism evidence="3">
    <name type="scientific">Leptosphaeria maculans (strain JN3 / isolate v23.1.3 / race Av1-4-5-6-7-8)</name>
    <name type="common">Blackleg fungus</name>
    <name type="synonym">Phoma lingam</name>
    <dbReference type="NCBI Taxonomy" id="985895"/>
    <lineage>
        <taxon>Eukaryota</taxon>
        <taxon>Fungi</taxon>
        <taxon>Dikarya</taxon>
        <taxon>Ascomycota</taxon>
        <taxon>Pezizomycotina</taxon>
        <taxon>Dothideomycetes</taxon>
        <taxon>Pleosporomycetidae</taxon>
        <taxon>Pleosporales</taxon>
        <taxon>Pleosporineae</taxon>
        <taxon>Leptosphaeriaceae</taxon>
        <taxon>Plenodomus</taxon>
        <taxon>Plenodomus lingam/Leptosphaeria maculans species complex</taxon>
    </lineage>
</organism>
<reference evidence="3" key="1">
    <citation type="journal article" date="2011" name="Nat. Commun.">
        <title>Effector diversification within compartments of the Leptosphaeria maculans genome affected by Repeat-Induced Point mutations.</title>
        <authorList>
            <person name="Rouxel T."/>
            <person name="Grandaubert J."/>
            <person name="Hane J.K."/>
            <person name="Hoede C."/>
            <person name="van de Wouw A.P."/>
            <person name="Couloux A."/>
            <person name="Dominguez V."/>
            <person name="Anthouard V."/>
            <person name="Bally P."/>
            <person name="Bourras S."/>
            <person name="Cozijnsen A.J."/>
            <person name="Ciuffetti L.M."/>
            <person name="Degrave A."/>
            <person name="Dilmaghani A."/>
            <person name="Duret L."/>
            <person name="Fudal I."/>
            <person name="Goodwin S.B."/>
            <person name="Gout L."/>
            <person name="Glaser N."/>
            <person name="Linglin J."/>
            <person name="Kema G.H.J."/>
            <person name="Lapalu N."/>
            <person name="Lawrence C.B."/>
            <person name="May K."/>
            <person name="Meyer M."/>
            <person name="Ollivier B."/>
            <person name="Poulain J."/>
            <person name="Schoch C.L."/>
            <person name="Simon A."/>
            <person name="Spatafora J.W."/>
            <person name="Stachowiak A."/>
            <person name="Turgeon B.G."/>
            <person name="Tyler B.M."/>
            <person name="Vincent D."/>
            <person name="Weissenbach J."/>
            <person name="Amselem J."/>
            <person name="Quesneville H."/>
            <person name="Oliver R.P."/>
            <person name="Wincker P."/>
            <person name="Balesdent M.-H."/>
            <person name="Howlett B.J."/>
        </authorList>
    </citation>
    <scope>NUCLEOTIDE SEQUENCE [LARGE SCALE GENOMIC DNA]</scope>
    <source>
        <strain evidence="3">JN3 / isolate v23.1.3 / race Av1-4-5-6-7-8</strain>
    </source>
</reference>
<evidence type="ECO:0000313" key="3">
    <source>
        <dbReference type="Proteomes" id="UP000002668"/>
    </source>
</evidence>
<evidence type="ECO:0000313" key="2">
    <source>
        <dbReference type="EMBL" id="CBX92559.1"/>
    </source>
</evidence>